<feature type="repeat" description="Cell wall-binding" evidence="2">
    <location>
        <begin position="300"/>
        <end position="319"/>
    </location>
</feature>
<dbReference type="CDD" id="cd14852">
    <property type="entry name" value="LD-carboxypeptidase"/>
    <property type="match status" value="1"/>
</dbReference>
<dbReference type="GO" id="GO:0004180">
    <property type="term" value="F:carboxypeptidase activity"/>
    <property type="evidence" value="ECO:0007669"/>
    <property type="project" value="UniProtKB-KW"/>
</dbReference>
<dbReference type="STRING" id="1121325.SAMN04515677_104354"/>
<dbReference type="SUPFAM" id="SSF55166">
    <property type="entry name" value="Hedgehog/DD-peptidase"/>
    <property type="match status" value="1"/>
</dbReference>
<dbReference type="GO" id="GO:0006508">
    <property type="term" value="P:proteolysis"/>
    <property type="evidence" value="ECO:0007669"/>
    <property type="project" value="InterPro"/>
</dbReference>
<dbReference type="PROSITE" id="PS51170">
    <property type="entry name" value="CW"/>
    <property type="match status" value="7"/>
</dbReference>
<dbReference type="Gene3D" id="3.30.1380.10">
    <property type="match status" value="1"/>
</dbReference>
<dbReference type="InterPro" id="IPR058193">
    <property type="entry name" value="VanY/YodJ_core_dom"/>
</dbReference>
<dbReference type="InterPro" id="IPR003709">
    <property type="entry name" value="VanY-like_core_dom"/>
</dbReference>
<feature type="repeat" description="Cell wall-binding" evidence="2">
    <location>
        <begin position="260"/>
        <end position="279"/>
    </location>
</feature>
<dbReference type="InterPro" id="IPR018337">
    <property type="entry name" value="Cell_wall/Cho-bd_repeat"/>
</dbReference>
<evidence type="ECO:0000313" key="4">
    <source>
        <dbReference type="EMBL" id="SDL97923.1"/>
    </source>
</evidence>
<protein>
    <submittedName>
        <fullName evidence="4">LD-carboxypeptidase LdcB, LAS superfamily</fullName>
    </submittedName>
</protein>
<name>A0A1G9PHA4_9FIRM</name>
<evidence type="ECO:0000256" key="2">
    <source>
        <dbReference type="PROSITE-ProRule" id="PRU00591"/>
    </source>
</evidence>
<feature type="repeat" description="Cell wall-binding" evidence="2">
    <location>
        <begin position="240"/>
        <end position="259"/>
    </location>
</feature>
<evidence type="ECO:0000256" key="1">
    <source>
        <dbReference type="ARBA" id="ARBA00022737"/>
    </source>
</evidence>
<feature type="repeat" description="Cell wall-binding" evidence="2">
    <location>
        <begin position="320"/>
        <end position="339"/>
    </location>
</feature>
<sequence length="383" mass="45009">MNRRKSIIILAIIMIAMNFGVVKSNAAEKITYINGVLLVNKQYGLPKDYNPGENREARNAFENMKREAEKNSLQLNAFSTFRNYAYQDRLYNNYVKRDGQAKADKYSARAGYSEHQTGLAFDIGGSNSSLNASQKFANTAEGKWLRDNSYKYGFILRYDKNKEHITGYMYEPWHFRYVGTDLAKKIYNSGLCLEEYLGVYKNGWYQADNTWYYYTENKPVSGWKKSSGKWYYLNTNGQISTGWKKISNKWYYFNIDGDMETGWKQISGKWYYFNADGDMVTDWKKISDKWYYFNADGDMQIGWKRLSDKWYYFNVDGDMETGWKKISNEWYYFNADGDMVTGWKKISNEWYYFNTNGDMVANTVIDGWEIDSNGVATEIINNQ</sequence>
<dbReference type="PANTHER" id="PTHR34385:SF1">
    <property type="entry name" value="PEPTIDOGLYCAN L-ALANYL-D-GLUTAMATE ENDOPEPTIDASE CWLK"/>
    <property type="match status" value="1"/>
</dbReference>
<organism evidence="4 5">
    <name type="scientific">Romboutsia lituseburensis DSM 797</name>
    <dbReference type="NCBI Taxonomy" id="1121325"/>
    <lineage>
        <taxon>Bacteria</taxon>
        <taxon>Bacillati</taxon>
        <taxon>Bacillota</taxon>
        <taxon>Clostridia</taxon>
        <taxon>Peptostreptococcales</taxon>
        <taxon>Peptostreptococcaceae</taxon>
        <taxon>Romboutsia</taxon>
    </lineage>
</organism>
<dbReference type="EMBL" id="FNGW01000004">
    <property type="protein sequence ID" value="SDL97923.1"/>
    <property type="molecule type" value="Genomic_DNA"/>
</dbReference>
<dbReference type="Gene3D" id="2.10.270.10">
    <property type="entry name" value="Cholin Binding"/>
    <property type="match status" value="2"/>
</dbReference>
<feature type="repeat" description="Cell wall-binding" evidence="2">
    <location>
        <begin position="220"/>
        <end position="239"/>
    </location>
</feature>
<dbReference type="Pfam" id="PF01473">
    <property type="entry name" value="Choline_bind_1"/>
    <property type="match status" value="1"/>
</dbReference>
<dbReference type="PANTHER" id="PTHR34385">
    <property type="entry name" value="D-ALANYL-D-ALANINE CARBOXYPEPTIDASE"/>
    <property type="match status" value="1"/>
</dbReference>
<feature type="repeat" description="Cell wall-binding" evidence="2">
    <location>
        <begin position="280"/>
        <end position="299"/>
    </location>
</feature>
<keyword evidence="5" id="KW-1185">Reference proteome</keyword>
<keyword evidence="4" id="KW-0378">Hydrolase</keyword>
<dbReference type="SUPFAM" id="SSF69360">
    <property type="entry name" value="Cell wall binding repeat"/>
    <property type="match status" value="1"/>
</dbReference>
<gene>
    <name evidence="4" type="ORF">SAMN04515677_104354</name>
</gene>
<keyword evidence="4" id="KW-0645">Protease</keyword>
<keyword evidence="1" id="KW-0677">Repeat</keyword>
<proteinExistence type="predicted"/>
<accession>A0A1G9PHA4</accession>
<dbReference type="AlphaFoldDB" id="A0A1G9PHA4"/>
<evidence type="ECO:0000259" key="3">
    <source>
        <dbReference type="Pfam" id="PF02557"/>
    </source>
</evidence>
<keyword evidence="4" id="KW-0121">Carboxypeptidase</keyword>
<feature type="domain" description="D-alanyl-D-alanine carboxypeptidase-like core" evidence="3">
    <location>
        <begin position="55"/>
        <end position="179"/>
    </location>
</feature>
<evidence type="ECO:0000313" key="5">
    <source>
        <dbReference type="Proteomes" id="UP000199068"/>
    </source>
</evidence>
<dbReference type="RefSeq" id="WP_092725764.1">
    <property type="nucleotide sequence ID" value="NZ_FNGW01000004.1"/>
</dbReference>
<dbReference type="InterPro" id="IPR009045">
    <property type="entry name" value="Zn_M74/Hedgehog-like"/>
</dbReference>
<dbReference type="Pfam" id="PF19127">
    <property type="entry name" value="Choline_bind_3"/>
    <property type="match status" value="3"/>
</dbReference>
<dbReference type="InterPro" id="IPR052179">
    <property type="entry name" value="DD-CPase-like"/>
</dbReference>
<dbReference type="Pfam" id="PF02557">
    <property type="entry name" value="VanY"/>
    <property type="match status" value="1"/>
</dbReference>
<feature type="repeat" description="Cell wall-binding" evidence="2">
    <location>
        <begin position="340"/>
        <end position="359"/>
    </location>
</feature>
<dbReference type="Proteomes" id="UP000199068">
    <property type="component" value="Unassembled WGS sequence"/>
</dbReference>
<reference evidence="4 5" key="1">
    <citation type="submission" date="2016-10" db="EMBL/GenBank/DDBJ databases">
        <authorList>
            <person name="de Groot N.N."/>
        </authorList>
    </citation>
    <scope>NUCLEOTIDE SEQUENCE [LARGE SCALE GENOMIC DNA]</scope>
    <source>
        <strain evidence="4 5">DSM 797</strain>
    </source>
</reference>